<evidence type="ECO:0000256" key="13">
    <source>
        <dbReference type="ARBA" id="ARBA00023237"/>
    </source>
</evidence>
<evidence type="ECO:0000256" key="15">
    <source>
        <dbReference type="RuleBase" id="RU003357"/>
    </source>
</evidence>
<dbReference type="InterPro" id="IPR010105">
    <property type="entry name" value="TonB_sidphr_rcpt"/>
</dbReference>
<evidence type="ECO:0000256" key="8">
    <source>
        <dbReference type="ARBA" id="ARBA00023004"/>
    </source>
</evidence>
<dbReference type="EMBL" id="JAVCAP010000021">
    <property type="protein sequence ID" value="MDP8568308.1"/>
    <property type="molecule type" value="Genomic_DNA"/>
</dbReference>
<protein>
    <submittedName>
        <fullName evidence="20">TonB-dependent siderophore receptor</fullName>
    </submittedName>
</protein>
<keyword evidence="8" id="KW-0408">Iron</keyword>
<dbReference type="InterPro" id="IPR037066">
    <property type="entry name" value="Plug_dom_sf"/>
</dbReference>
<dbReference type="PANTHER" id="PTHR32552:SF68">
    <property type="entry name" value="FERRICHROME OUTER MEMBRANE TRANSPORTER_PHAGE RECEPTOR"/>
    <property type="match status" value="1"/>
</dbReference>
<evidence type="ECO:0000256" key="6">
    <source>
        <dbReference type="ARBA" id="ARBA00022692"/>
    </source>
</evidence>
<dbReference type="Gene3D" id="2.40.170.20">
    <property type="entry name" value="TonB-dependent receptor, beta-barrel domain"/>
    <property type="match status" value="1"/>
</dbReference>
<feature type="chain" id="PRO_5046627862" evidence="17">
    <location>
        <begin position="35"/>
        <end position="726"/>
    </location>
</feature>
<evidence type="ECO:0000256" key="12">
    <source>
        <dbReference type="ARBA" id="ARBA00023170"/>
    </source>
</evidence>
<dbReference type="RefSeq" id="WP_306390029.1">
    <property type="nucleotide sequence ID" value="NZ_JAVCAP010000021.1"/>
</dbReference>
<keyword evidence="13 14" id="KW-0998">Cell outer membrane</keyword>
<dbReference type="Pfam" id="PF07715">
    <property type="entry name" value="Plug"/>
    <property type="match status" value="1"/>
</dbReference>
<organism evidence="20 21">
    <name type="scientific">Methylophilus aquaticus</name>
    <dbReference type="NCBI Taxonomy" id="1971610"/>
    <lineage>
        <taxon>Bacteria</taxon>
        <taxon>Pseudomonadati</taxon>
        <taxon>Pseudomonadota</taxon>
        <taxon>Betaproteobacteria</taxon>
        <taxon>Nitrosomonadales</taxon>
        <taxon>Methylophilaceae</taxon>
        <taxon>Methylophilus</taxon>
    </lineage>
</organism>
<keyword evidence="7 17" id="KW-0732">Signal</keyword>
<dbReference type="PROSITE" id="PS52016">
    <property type="entry name" value="TONB_DEPENDENT_REC_3"/>
    <property type="match status" value="1"/>
</dbReference>
<evidence type="ECO:0000256" key="16">
    <source>
        <dbReference type="SAM" id="MobiDB-lite"/>
    </source>
</evidence>
<feature type="domain" description="TonB-dependent receptor plug" evidence="19">
    <location>
        <begin position="78"/>
        <end position="173"/>
    </location>
</feature>
<feature type="compositionally biased region" description="Basic and acidic residues" evidence="16">
    <location>
        <begin position="48"/>
        <end position="58"/>
    </location>
</feature>
<reference evidence="21" key="1">
    <citation type="journal article" date="2019" name="Int. J. Syst. Evol. Microbiol.">
        <title>The Global Catalogue of Microorganisms (GCM) 10K type strain sequencing project: providing services to taxonomists for standard genome sequencing and annotation.</title>
        <authorList>
            <consortium name="The Broad Institute Genomics Platform"/>
            <consortium name="The Broad Institute Genome Sequencing Center for Infectious Disease"/>
            <person name="Wu L."/>
            <person name="Ma J."/>
        </authorList>
    </citation>
    <scope>NUCLEOTIDE SEQUENCE [LARGE SCALE GENOMIC DNA]</scope>
    <source>
        <strain evidence="21">VKM B-3159</strain>
    </source>
</reference>
<evidence type="ECO:0000256" key="11">
    <source>
        <dbReference type="ARBA" id="ARBA00023136"/>
    </source>
</evidence>
<keyword evidence="10 15" id="KW-0798">TonB box</keyword>
<keyword evidence="9" id="KW-0406">Ion transport</keyword>
<evidence type="ECO:0000256" key="4">
    <source>
        <dbReference type="ARBA" id="ARBA00022452"/>
    </source>
</evidence>
<keyword evidence="5" id="KW-0410">Iron transport</keyword>
<dbReference type="Gene3D" id="2.170.130.10">
    <property type="entry name" value="TonB-dependent receptor, plug domain"/>
    <property type="match status" value="1"/>
</dbReference>
<dbReference type="Pfam" id="PF00593">
    <property type="entry name" value="TonB_dep_Rec_b-barrel"/>
    <property type="match status" value="1"/>
</dbReference>
<keyword evidence="12 20" id="KW-0675">Receptor</keyword>
<evidence type="ECO:0000256" key="10">
    <source>
        <dbReference type="ARBA" id="ARBA00023077"/>
    </source>
</evidence>
<name>A0ABT9JUR4_9PROT</name>
<dbReference type="InterPro" id="IPR036942">
    <property type="entry name" value="Beta-barrel_TonB_sf"/>
</dbReference>
<gene>
    <name evidence="20" type="ORF">Q9291_10650</name>
</gene>
<evidence type="ECO:0000256" key="14">
    <source>
        <dbReference type="PROSITE-ProRule" id="PRU01360"/>
    </source>
</evidence>
<evidence type="ECO:0000256" key="17">
    <source>
        <dbReference type="SAM" id="SignalP"/>
    </source>
</evidence>
<evidence type="ECO:0000259" key="19">
    <source>
        <dbReference type="Pfam" id="PF07715"/>
    </source>
</evidence>
<keyword evidence="4 14" id="KW-1134">Transmembrane beta strand</keyword>
<proteinExistence type="inferred from homology"/>
<keyword evidence="21" id="KW-1185">Reference proteome</keyword>
<comment type="subcellular location">
    <subcellularLocation>
        <location evidence="1 14">Cell outer membrane</location>
        <topology evidence="1 14">Multi-pass membrane protein</topology>
    </subcellularLocation>
</comment>
<keyword evidence="11 14" id="KW-0472">Membrane</keyword>
<sequence length="726" mass="79363">MKKQHFIIKYSYSVLLRTCGLLLGSSVMTLNVQAATESTPVELPEVQVTDKRTSDTKPVKGYNAKRSTSATRTDTELVNVPQAITVITRDFIQDQSMQSIADAVRYVPGVQAAQGEGNRDQLVLRGNQTTGDLFVDGLRDDIQTYRDLYNTDRIEVLKGANGMIFGRGGAGGVVNRVTKKAGWDPVRDVSVSYGSFDHRRIAADYGQGLTEEIAFRLNAVYEDSNAYRDGVELKRYGFTPTFTIKPSDKTQIEVGAEYFKDERTADRGVPAVRGAGNSQLNLRPYKIGDYDQFYGNASLSPTATETVAFNAAITHAFDNGVQVKNSTRLAFYDKYYQNVYANGSVLNNGTVAIGAYRDDTKRENLINQTDVTYTAKTGSIEHKLLAGAEFAVQNTENKRLTPTGGEGAPGAVSAANPTVSNVAFTTVSRNQKSDFTVSAFYLQDQIVFNPHWQAVVGLRHDHIDTDYTNVLSNSQINTSDNLLSPRAGLIFKPTQDSSVYANYSTSYVPRAGDQLIGLTVNNATFKPEKFINKEIGAKWDINPSLALTAAVFKLERENVLAADPSNTGNSILLDGQETTGLELGASGKVTEQWQIMGAFTLQDGEITKQQGAGNSAILAGSALAMTPTRTFSLWNKYQINNVWAVALGMVSRSEMYAATPTASQSTLLPGYTRFDAAIFAKISPQWDAQINIENLTNKDYALYAHNNNNITPGAPLNARATLDYHF</sequence>
<feature type="region of interest" description="Disordered" evidence="16">
    <location>
        <begin position="45"/>
        <end position="70"/>
    </location>
</feature>
<dbReference type="PANTHER" id="PTHR32552">
    <property type="entry name" value="FERRICHROME IRON RECEPTOR-RELATED"/>
    <property type="match status" value="1"/>
</dbReference>
<dbReference type="NCBIfam" id="TIGR01783">
    <property type="entry name" value="TonB-siderophor"/>
    <property type="match status" value="1"/>
</dbReference>
<evidence type="ECO:0000256" key="1">
    <source>
        <dbReference type="ARBA" id="ARBA00004571"/>
    </source>
</evidence>
<keyword evidence="6 14" id="KW-0812">Transmembrane</keyword>
<evidence type="ECO:0000313" key="20">
    <source>
        <dbReference type="EMBL" id="MDP8568308.1"/>
    </source>
</evidence>
<dbReference type="InterPro" id="IPR012910">
    <property type="entry name" value="Plug_dom"/>
</dbReference>
<comment type="similarity">
    <text evidence="2 14 15">Belongs to the TonB-dependent receptor family.</text>
</comment>
<evidence type="ECO:0000256" key="5">
    <source>
        <dbReference type="ARBA" id="ARBA00022496"/>
    </source>
</evidence>
<comment type="caution">
    <text evidence="20">The sequence shown here is derived from an EMBL/GenBank/DDBJ whole genome shotgun (WGS) entry which is preliminary data.</text>
</comment>
<evidence type="ECO:0000256" key="2">
    <source>
        <dbReference type="ARBA" id="ARBA00009810"/>
    </source>
</evidence>
<dbReference type="InterPro" id="IPR000531">
    <property type="entry name" value="Beta-barrel_TonB"/>
</dbReference>
<evidence type="ECO:0000259" key="18">
    <source>
        <dbReference type="Pfam" id="PF00593"/>
    </source>
</evidence>
<evidence type="ECO:0000256" key="7">
    <source>
        <dbReference type="ARBA" id="ARBA00022729"/>
    </source>
</evidence>
<dbReference type="SUPFAM" id="SSF56935">
    <property type="entry name" value="Porins"/>
    <property type="match status" value="1"/>
</dbReference>
<accession>A0ABT9JUR4</accession>
<dbReference type="CDD" id="cd01347">
    <property type="entry name" value="ligand_gated_channel"/>
    <property type="match status" value="1"/>
</dbReference>
<dbReference type="Proteomes" id="UP001225906">
    <property type="component" value="Unassembled WGS sequence"/>
</dbReference>
<evidence type="ECO:0000256" key="9">
    <source>
        <dbReference type="ARBA" id="ARBA00023065"/>
    </source>
</evidence>
<dbReference type="InterPro" id="IPR039426">
    <property type="entry name" value="TonB-dep_rcpt-like"/>
</dbReference>
<evidence type="ECO:0000256" key="3">
    <source>
        <dbReference type="ARBA" id="ARBA00022448"/>
    </source>
</evidence>
<feature type="signal peptide" evidence="17">
    <location>
        <begin position="1"/>
        <end position="34"/>
    </location>
</feature>
<evidence type="ECO:0000313" key="21">
    <source>
        <dbReference type="Proteomes" id="UP001225906"/>
    </source>
</evidence>
<keyword evidence="3 14" id="KW-0813">Transport</keyword>
<feature type="domain" description="TonB-dependent receptor-like beta-barrel" evidence="18">
    <location>
        <begin position="244"/>
        <end position="695"/>
    </location>
</feature>